<reference evidence="3" key="1">
    <citation type="journal article" date="2021" name="PeerJ">
        <title>Extensive microbial diversity within the chicken gut microbiome revealed by metagenomics and culture.</title>
        <authorList>
            <person name="Gilroy R."/>
            <person name="Ravi A."/>
            <person name="Getino M."/>
            <person name="Pursley I."/>
            <person name="Horton D.L."/>
            <person name="Alikhan N.F."/>
            <person name="Baker D."/>
            <person name="Gharbi K."/>
            <person name="Hall N."/>
            <person name="Watson M."/>
            <person name="Adriaenssens E.M."/>
            <person name="Foster-Nyarko E."/>
            <person name="Jarju S."/>
            <person name="Secka A."/>
            <person name="Antonio M."/>
            <person name="Oren A."/>
            <person name="Chaudhuri R.R."/>
            <person name="La Ragione R."/>
            <person name="Hildebrand F."/>
            <person name="Pallen M.J."/>
        </authorList>
    </citation>
    <scope>NUCLEOTIDE SEQUENCE</scope>
    <source>
        <strain evidence="3">ChiGjej4B4-12881</strain>
    </source>
</reference>
<keyword evidence="1" id="KW-1133">Transmembrane helix</keyword>
<accession>A0A9D1W3D4</accession>
<proteinExistence type="predicted"/>
<dbReference type="EMBL" id="DXEU01000053">
    <property type="protein sequence ID" value="HIX51751.1"/>
    <property type="molecule type" value="Genomic_DNA"/>
</dbReference>
<name>A0A9D1W3D4_9FIRM</name>
<organism evidence="3 4">
    <name type="scientific">Candidatus Lachnoclostridium stercoripullorum</name>
    <dbReference type="NCBI Taxonomy" id="2838635"/>
    <lineage>
        <taxon>Bacteria</taxon>
        <taxon>Bacillati</taxon>
        <taxon>Bacillota</taxon>
        <taxon>Clostridia</taxon>
        <taxon>Lachnospirales</taxon>
        <taxon>Lachnospiraceae</taxon>
    </lineage>
</organism>
<evidence type="ECO:0000256" key="1">
    <source>
        <dbReference type="SAM" id="Phobius"/>
    </source>
</evidence>
<keyword evidence="1" id="KW-0812">Transmembrane</keyword>
<protein>
    <submittedName>
        <fullName evidence="3">SHOCT domain-containing protein</fullName>
    </submittedName>
</protein>
<comment type="caution">
    <text evidence="3">The sequence shown here is derived from an EMBL/GenBank/DDBJ whole genome shotgun (WGS) entry which is preliminary data.</text>
</comment>
<gene>
    <name evidence="3" type="ORF">IAA28_02965</name>
</gene>
<dbReference type="Pfam" id="PF09851">
    <property type="entry name" value="SHOCT"/>
    <property type="match status" value="1"/>
</dbReference>
<evidence type="ECO:0000259" key="2">
    <source>
        <dbReference type="Pfam" id="PF09851"/>
    </source>
</evidence>
<feature type="transmembrane region" description="Helical" evidence="1">
    <location>
        <begin position="38"/>
        <end position="58"/>
    </location>
</feature>
<feature type="domain" description="SHOCT" evidence="2">
    <location>
        <begin position="93"/>
        <end position="120"/>
    </location>
</feature>
<dbReference type="AlphaFoldDB" id="A0A9D1W3D4"/>
<dbReference type="Proteomes" id="UP000886780">
    <property type="component" value="Unassembled WGS sequence"/>
</dbReference>
<keyword evidence="1" id="KW-0472">Membrane</keyword>
<feature type="transmembrane region" description="Helical" evidence="1">
    <location>
        <begin position="12"/>
        <end position="32"/>
    </location>
</feature>
<reference evidence="3" key="2">
    <citation type="submission" date="2021-04" db="EMBL/GenBank/DDBJ databases">
        <authorList>
            <person name="Gilroy R."/>
        </authorList>
    </citation>
    <scope>NUCLEOTIDE SEQUENCE</scope>
    <source>
        <strain evidence="3">ChiGjej4B4-12881</strain>
    </source>
</reference>
<evidence type="ECO:0000313" key="3">
    <source>
        <dbReference type="EMBL" id="HIX51751.1"/>
    </source>
</evidence>
<sequence length="123" mass="13824">MKRIKVKPGRRQSMVGFFAGIVFCLIGLFVVIPGAGLFGVFWTLLAVVITVSNGMNAFSDKGPSSHEIIIDDHEMDLPRGRDAAHERKAEIEERLKAAEELYQSGMITSEEYQDKRKEILKEL</sequence>
<dbReference type="InterPro" id="IPR018649">
    <property type="entry name" value="SHOCT"/>
</dbReference>
<evidence type="ECO:0000313" key="4">
    <source>
        <dbReference type="Proteomes" id="UP000886780"/>
    </source>
</evidence>